<evidence type="ECO:0000256" key="2">
    <source>
        <dbReference type="ARBA" id="ARBA00022840"/>
    </source>
</evidence>
<dbReference type="InterPro" id="IPR033756">
    <property type="entry name" value="YlxH/NBP35"/>
</dbReference>
<organism evidence="4 5">
    <name type="scientific">Okeanomitos corallinicola TIOX110</name>
    <dbReference type="NCBI Taxonomy" id="3133117"/>
    <lineage>
        <taxon>Bacteria</taxon>
        <taxon>Bacillati</taxon>
        <taxon>Cyanobacteriota</taxon>
        <taxon>Cyanophyceae</taxon>
        <taxon>Nostocales</taxon>
        <taxon>Aphanizomenonaceae</taxon>
        <taxon>Okeanomitos</taxon>
    </lineage>
</organism>
<evidence type="ECO:0000313" key="4">
    <source>
        <dbReference type="EMBL" id="WZB89603.1"/>
    </source>
</evidence>
<evidence type="ECO:0000313" key="5">
    <source>
        <dbReference type="Proteomes" id="UP001483337"/>
    </source>
</evidence>
<keyword evidence="5" id="KW-1185">Reference proteome</keyword>
<accession>A0ABZ2UZE0</accession>
<gene>
    <name evidence="4" type="ORF">WJM97_07915</name>
</gene>
<dbReference type="PANTHER" id="PTHR32309">
    <property type="entry name" value="TYROSINE-PROTEIN KINASE"/>
    <property type="match status" value="1"/>
</dbReference>
<dbReference type="InterPro" id="IPR032807">
    <property type="entry name" value="GNVR"/>
</dbReference>
<dbReference type="SUPFAM" id="SSF52540">
    <property type="entry name" value="P-loop containing nucleoside triphosphate hydrolases"/>
    <property type="match status" value="1"/>
</dbReference>
<dbReference type="Pfam" id="PF10609">
    <property type="entry name" value="ParA"/>
    <property type="match status" value="1"/>
</dbReference>
<dbReference type="PANTHER" id="PTHR32309:SF13">
    <property type="entry name" value="FERRIC ENTEROBACTIN TRANSPORT PROTEIN FEPE"/>
    <property type="match status" value="1"/>
</dbReference>
<keyword evidence="2" id="KW-0067">ATP-binding</keyword>
<sequence>MEEYLHYISIIKRRWLPTSIVFLTLVALSVIKTVTETPIYQAGGQLVLKKNSTSSLTGVGNQLGQLESSVSGRPLGTEVAVLSSIPLAERTINTLGLNMNPLVFLQDLKVKNIENTDILEIFYTDEEPGKAASVVNTLMKIYIENDIEANRAQTKSARDFIAQQLPARKAALQAAERRLQLFKQQNRVLDLTAEASSSVSILTALDKQVADTRSDLSSQTARMQSIQKIFGVTSQDAVLSGFVGESPSTTEVLGQLQNLQQRIAVTGLRLTDTHPTMIDLKKEEIILREELKERIEQSFIGKAGRLNQVKNPENIVQLRTLGLQQGLLGQFASVEAERLSLQVRLKSLADVIESYRQRANTLPQLELQQRQLEREIAASESSYRSLLGRYEELQVAENLQVSNARVVTPALIPGVPVRSRQYINLLQGFIGGIVLGVATAFVLERLDKTIKTPKSAKDLLGYALLGYIPPFPNGAFTPEVIVRKQPDSHISEAFRMLQTNLRFFNSEQSIKVIVVSSAVPKEGKSTVAANLAFSISQLGRNVLLVDADFRNPSQHKIWEISNEVGLSNILKSQIDVEQAVTEITPGLEVMTAGESSNNPGALLDSSQMAVFVAQVAQKYDFVIIDTPPVTVAADATILGKLVNGILFVVRPGVVDSTSISLSKEMLEKADQNVLGIAMNGINANQQYSAYASSTV</sequence>
<protein>
    <submittedName>
        <fullName evidence="4">Polysaccharide biosynthesis tyrosine autokinase</fullName>
    </submittedName>
</protein>
<reference evidence="4 5" key="1">
    <citation type="submission" date="2024-04" db="EMBL/GenBank/DDBJ databases">
        <title>Okeanomitos corallinicola gen. &amp; sp. nov. (Nostocales, Cyanobacteria), a new toxic marine heterocyst-forming cyanobacterium from a coral reef.</title>
        <authorList>
            <person name="Li H."/>
            <person name="Li R."/>
            <person name="Kang J."/>
            <person name="Hii K.S."/>
            <person name="Mohamed H.F."/>
            <person name="Xu X."/>
            <person name="Luo Z."/>
        </authorList>
    </citation>
    <scope>NUCLEOTIDE SEQUENCE [LARGE SCALE GENOMIC DNA]</scope>
    <source>
        <strain evidence="4 5">TIOX110</strain>
    </source>
</reference>
<evidence type="ECO:0000259" key="3">
    <source>
        <dbReference type="Pfam" id="PF13807"/>
    </source>
</evidence>
<dbReference type="InterPro" id="IPR050445">
    <property type="entry name" value="Bact_polysacc_biosynth/exp"/>
</dbReference>
<dbReference type="InterPro" id="IPR027417">
    <property type="entry name" value="P-loop_NTPase"/>
</dbReference>
<dbReference type="EMBL" id="CP150886">
    <property type="protein sequence ID" value="WZB89603.1"/>
    <property type="molecule type" value="Genomic_DNA"/>
</dbReference>
<proteinExistence type="predicted"/>
<dbReference type="Pfam" id="PF13807">
    <property type="entry name" value="GNVR"/>
    <property type="match status" value="1"/>
</dbReference>
<name>A0ABZ2UZE0_9CYAN</name>
<dbReference type="InterPro" id="IPR005702">
    <property type="entry name" value="Wzc-like_C"/>
</dbReference>
<evidence type="ECO:0000256" key="1">
    <source>
        <dbReference type="ARBA" id="ARBA00022741"/>
    </source>
</evidence>
<dbReference type="Proteomes" id="UP001483337">
    <property type="component" value="Chromosome"/>
</dbReference>
<dbReference type="CDD" id="cd05387">
    <property type="entry name" value="BY-kinase"/>
    <property type="match status" value="1"/>
</dbReference>
<keyword evidence="1" id="KW-0547">Nucleotide-binding</keyword>
<feature type="domain" description="Tyrosine-protein kinase G-rich" evidence="3">
    <location>
        <begin position="371"/>
        <end position="442"/>
    </location>
</feature>
<dbReference type="RefSeq" id="WP_353932501.1">
    <property type="nucleotide sequence ID" value="NZ_CP150886.1"/>
</dbReference>
<dbReference type="Gene3D" id="3.40.50.300">
    <property type="entry name" value="P-loop containing nucleotide triphosphate hydrolases"/>
    <property type="match status" value="1"/>
</dbReference>
<dbReference type="NCBIfam" id="TIGR01007">
    <property type="entry name" value="eps_fam"/>
    <property type="match status" value="1"/>
</dbReference>